<dbReference type="EC" id="2.4.1.129" evidence="20"/>
<dbReference type="InterPro" id="IPR036950">
    <property type="entry name" value="PBP_transglycosylase"/>
</dbReference>
<evidence type="ECO:0000256" key="15">
    <source>
        <dbReference type="ARBA" id="ARBA00023316"/>
    </source>
</evidence>
<evidence type="ECO:0000256" key="10">
    <source>
        <dbReference type="ARBA" id="ARBA00022801"/>
    </source>
</evidence>
<reference evidence="20" key="1">
    <citation type="submission" date="2020-01" db="EMBL/GenBank/DDBJ databases">
        <authorList>
            <person name="Meier V. D."/>
            <person name="Meier V D."/>
        </authorList>
    </citation>
    <scope>NUCLEOTIDE SEQUENCE</scope>
    <source>
        <strain evidence="20">HLG_WM_MAG_04</strain>
    </source>
</reference>
<dbReference type="EMBL" id="CACVAX010000005">
    <property type="protein sequence ID" value="CAA6801747.1"/>
    <property type="molecule type" value="Genomic_DNA"/>
</dbReference>
<keyword evidence="7" id="KW-0645">Protease</keyword>
<dbReference type="GO" id="GO:0030288">
    <property type="term" value="C:outer membrane-bounded periplasmic space"/>
    <property type="evidence" value="ECO:0007669"/>
    <property type="project" value="TreeGrafter"/>
</dbReference>
<keyword evidence="11" id="KW-0133">Cell shape</keyword>
<evidence type="ECO:0000256" key="5">
    <source>
        <dbReference type="ARBA" id="ARBA00022475"/>
    </source>
</evidence>
<feature type="domain" description="Penicillin-binding protein transpeptidase" evidence="18">
    <location>
        <begin position="323"/>
        <end position="593"/>
    </location>
</feature>
<dbReference type="GO" id="GO:0008360">
    <property type="term" value="P:regulation of cell shape"/>
    <property type="evidence" value="ECO:0007669"/>
    <property type="project" value="UniProtKB-KW"/>
</dbReference>
<comment type="similarity">
    <text evidence="3">In the C-terminal section; belongs to the transpeptidase family.</text>
</comment>
<dbReference type="GO" id="GO:0009002">
    <property type="term" value="F:serine-type D-Ala-D-Ala carboxypeptidase activity"/>
    <property type="evidence" value="ECO:0007669"/>
    <property type="project" value="UniProtKB-EC"/>
</dbReference>
<comment type="similarity">
    <text evidence="4">In the N-terminal section; belongs to the glycosyltransferase 51 family.</text>
</comment>
<evidence type="ECO:0000313" key="20">
    <source>
        <dbReference type="EMBL" id="CAA6801747.1"/>
    </source>
</evidence>
<dbReference type="InterPro" id="IPR023346">
    <property type="entry name" value="Lysozyme-like_dom_sf"/>
</dbReference>
<accession>A0A6S6S8G1</accession>
<keyword evidence="5" id="KW-1003">Cell membrane</keyword>
<comment type="subcellular location">
    <subcellularLocation>
        <location evidence="1">Cell membrane</location>
    </subcellularLocation>
</comment>
<dbReference type="FunFam" id="1.10.3810.10:FF:000001">
    <property type="entry name" value="Penicillin-binding protein 1A"/>
    <property type="match status" value="1"/>
</dbReference>
<evidence type="ECO:0000256" key="6">
    <source>
        <dbReference type="ARBA" id="ARBA00022645"/>
    </source>
</evidence>
<dbReference type="GO" id="GO:0008955">
    <property type="term" value="F:peptidoglycan glycosyltransferase activity"/>
    <property type="evidence" value="ECO:0007669"/>
    <property type="project" value="UniProtKB-EC"/>
</dbReference>
<evidence type="ECO:0000256" key="3">
    <source>
        <dbReference type="ARBA" id="ARBA00007090"/>
    </source>
</evidence>
<evidence type="ECO:0000259" key="18">
    <source>
        <dbReference type="Pfam" id="PF00905"/>
    </source>
</evidence>
<evidence type="ECO:0000256" key="14">
    <source>
        <dbReference type="ARBA" id="ARBA00023268"/>
    </source>
</evidence>
<feature type="domain" description="Glycosyl transferase family 51" evidence="19">
    <location>
        <begin position="58"/>
        <end position="230"/>
    </location>
</feature>
<dbReference type="InterPro" id="IPR001460">
    <property type="entry name" value="PCN-bd_Tpept"/>
</dbReference>
<comment type="pathway">
    <text evidence="2">Cell wall biogenesis; peptidoglycan biosynthesis.</text>
</comment>
<sequence>MVNQLIKGSILLTIIFALALFAAFIYAYNEIRIDTGKLINYKPQTSSVILDAKGNKIAYVFKGKHRLYAKYDEIPGYVVEALVAIEDTRFFEHNGVNPDAIIRAALRNYEAGRNVEGGSTLTQQLVKNTILTNERSYSRKMKEAIMSMKIENELTKEEILERYLNEMFFGHGYYGIKTAAKGYYRKELDQLTLKESALLAGLMKAPSAYDPTRNLDKALTRASTILSRMKKLGWITHETYLDAIKEIPTIYKDTLTQNIAPYITDEVVRRMKKEFPDIRTGGYTIYTTIDMEQQKIAREALKYAHKKIVKKQREKLATTSLNGAILAVENKTGNIKAMVGGVDYKKSAFNRASMMTRQPGSAFKPFIYQVALDMGYNPGTELTDIARTFQYYSNGKRKIWRPKNYEGNFKGFVKLREALVHSRNLATINLVTEVGLKNILERLEKLNVPKIPQDMSVSLGNLGLSPVKMGQIYSAFANGGHMIEPRLIAKVLSRNGTVIYEGKTQEINDFTTPAQAYLMTDILKDIVTRGTGKNARVKGVEVGGKTGTTNKNVDAWFCGYSPTTEVIVWVGRDNNKPIGRGGTGGGAAAPAFAYFLNKLHNELYKDMPRKFTRPKGVYNARNGVITELYTDISPLPRVSASATNPDSDLDLF</sequence>
<dbReference type="EC" id="3.4.-.-" evidence="20"/>
<dbReference type="Pfam" id="PF00905">
    <property type="entry name" value="Transpeptidase"/>
    <property type="match status" value="1"/>
</dbReference>
<evidence type="ECO:0000256" key="12">
    <source>
        <dbReference type="ARBA" id="ARBA00022984"/>
    </source>
</evidence>
<dbReference type="SUPFAM" id="SSF56601">
    <property type="entry name" value="beta-lactamase/transpeptidase-like"/>
    <property type="match status" value="1"/>
</dbReference>
<keyword evidence="9 20" id="KW-0808">Transferase</keyword>
<evidence type="ECO:0000256" key="11">
    <source>
        <dbReference type="ARBA" id="ARBA00022960"/>
    </source>
</evidence>
<dbReference type="GO" id="GO:0005886">
    <property type="term" value="C:plasma membrane"/>
    <property type="evidence" value="ECO:0007669"/>
    <property type="project" value="UniProtKB-SubCell"/>
</dbReference>
<dbReference type="InterPro" id="IPR012338">
    <property type="entry name" value="Beta-lactam/transpept-like"/>
</dbReference>
<comment type="catalytic activity">
    <reaction evidence="16">
        <text>Preferential cleavage: (Ac)2-L-Lys-D-Ala-|-D-Ala. Also transpeptidation of peptidyl-alanyl moieties that are N-acyl substituents of D-alanine.</text>
        <dbReference type="EC" id="3.4.16.4"/>
    </reaction>
</comment>
<dbReference type="Gene3D" id="3.40.710.10">
    <property type="entry name" value="DD-peptidase/beta-lactamase superfamily"/>
    <property type="match status" value="1"/>
</dbReference>
<keyword evidence="13" id="KW-0472">Membrane</keyword>
<dbReference type="NCBIfam" id="TIGR02074">
    <property type="entry name" value="PBP_1a_fam"/>
    <property type="match status" value="1"/>
</dbReference>
<evidence type="ECO:0000256" key="4">
    <source>
        <dbReference type="ARBA" id="ARBA00007739"/>
    </source>
</evidence>
<gene>
    <name evidence="20" type="ORF">HELGO_WM10231</name>
</gene>
<keyword evidence="15" id="KW-0961">Cell wall biogenesis/degradation</keyword>
<keyword evidence="8 20" id="KW-0328">Glycosyltransferase</keyword>
<organism evidence="20">
    <name type="scientific">uncultured Sulfurovum sp</name>
    <dbReference type="NCBI Taxonomy" id="269237"/>
    <lineage>
        <taxon>Bacteria</taxon>
        <taxon>Pseudomonadati</taxon>
        <taxon>Campylobacterota</taxon>
        <taxon>Epsilonproteobacteria</taxon>
        <taxon>Campylobacterales</taxon>
        <taxon>Sulfurovaceae</taxon>
        <taxon>Sulfurovum</taxon>
        <taxon>environmental samples</taxon>
    </lineage>
</organism>
<evidence type="ECO:0000256" key="7">
    <source>
        <dbReference type="ARBA" id="ARBA00022670"/>
    </source>
</evidence>
<dbReference type="InterPro" id="IPR001264">
    <property type="entry name" value="Glyco_trans_51"/>
</dbReference>
<dbReference type="UniPathway" id="UPA00219"/>
<dbReference type="Pfam" id="PF00912">
    <property type="entry name" value="Transgly"/>
    <property type="match status" value="1"/>
</dbReference>
<dbReference type="Gene3D" id="1.10.3810.10">
    <property type="entry name" value="Biosynthetic peptidoglycan transglycosylase-like"/>
    <property type="match status" value="1"/>
</dbReference>
<evidence type="ECO:0000259" key="19">
    <source>
        <dbReference type="Pfam" id="PF00912"/>
    </source>
</evidence>
<evidence type="ECO:0000256" key="1">
    <source>
        <dbReference type="ARBA" id="ARBA00004236"/>
    </source>
</evidence>
<evidence type="ECO:0000256" key="8">
    <source>
        <dbReference type="ARBA" id="ARBA00022676"/>
    </source>
</evidence>
<keyword evidence="6" id="KW-0121">Carboxypeptidase</keyword>
<name>A0A6S6S8G1_9BACT</name>
<proteinExistence type="inferred from homology"/>
<keyword evidence="10 20" id="KW-0378">Hydrolase</keyword>
<dbReference type="GO" id="GO:0006508">
    <property type="term" value="P:proteolysis"/>
    <property type="evidence" value="ECO:0007669"/>
    <property type="project" value="UniProtKB-KW"/>
</dbReference>
<dbReference type="GO" id="GO:0008658">
    <property type="term" value="F:penicillin binding"/>
    <property type="evidence" value="ECO:0007669"/>
    <property type="project" value="InterPro"/>
</dbReference>
<evidence type="ECO:0000256" key="17">
    <source>
        <dbReference type="ARBA" id="ARBA00049902"/>
    </source>
</evidence>
<keyword evidence="12" id="KW-0573">Peptidoglycan synthesis</keyword>
<dbReference type="GO" id="GO:0071555">
    <property type="term" value="P:cell wall organization"/>
    <property type="evidence" value="ECO:0007669"/>
    <property type="project" value="UniProtKB-KW"/>
</dbReference>
<dbReference type="PANTHER" id="PTHR32282">
    <property type="entry name" value="BINDING PROTEIN TRANSPEPTIDASE, PUTATIVE-RELATED"/>
    <property type="match status" value="1"/>
</dbReference>
<evidence type="ECO:0000256" key="16">
    <source>
        <dbReference type="ARBA" id="ARBA00034000"/>
    </source>
</evidence>
<evidence type="ECO:0000256" key="9">
    <source>
        <dbReference type="ARBA" id="ARBA00022679"/>
    </source>
</evidence>
<dbReference type="PANTHER" id="PTHR32282:SF11">
    <property type="entry name" value="PENICILLIN-BINDING PROTEIN 1B"/>
    <property type="match status" value="1"/>
</dbReference>
<evidence type="ECO:0000256" key="13">
    <source>
        <dbReference type="ARBA" id="ARBA00023136"/>
    </source>
</evidence>
<dbReference type="AlphaFoldDB" id="A0A6S6S8G1"/>
<keyword evidence="14" id="KW-0511">Multifunctional enzyme</keyword>
<comment type="catalytic activity">
    <reaction evidence="17">
        <text>[GlcNAc-(1-&gt;4)-Mur2Ac(oyl-L-Ala-gamma-D-Glu-L-Lys-D-Ala-D-Ala)](n)-di-trans,octa-cis-undecaprenyl diphosphate + beta-D-GlcNAc-(1-&gt;4)-Mur2Ac(oyl-L-Ala-gamma-D-Glu-L-Lys-D-Ala-D-Ala)-di-trans,octa-cis-undecaprenyl diphosphate = [GlcNAc-(1-&gt;4)-Mur2Ac(oyl-L-Ala-gamma-D-Glu-L-Lys-D-Ala-D-Ala)](n+1)-di-trans,octa-cis-undecaprenyl diphosphate + di-trans,octa-cis-undecaprenyl diphosphate + H(+)</text>
        <dbReference type="Rhea" id="RHEA:23708"/>
        <dbReference type="Rhea" id="RHEA-COMP:9602"/>
        <dbReference type="Rhea" id="RHEA-COMP:9603"/>
        <dbReference type="ChEBI" id="CHEBI:15378"/>
        <dbReference type="ChEBI" id="CHEBI:58405"/>
        <dbReference type="ChEBI" id="CHEBI:60033"/>
        <dbReference type="ChEBI" id="CHEBI:78435"/>
        <dbReference type="EC" id="2.4.99.28"/>
    </reaction>
</comment>
<protein>
    <submittedName>
        <fullName evidence="20">Multimodular transpeptidase-transglycosylase )</fullName>
        <ecNumber evidence="20">2.4.1.129</ecNumber>
        <ecNumber evidence="20">3.4.-.-</ecNumber>
    </submittedName>
</protein>
<dbReference type="SUPFAM" id="SSF53955">
    <property type="entry name" value="Lysozyme-like"/>
    <property type="match status" value="1"/>
</dbReference>
<evidence type="ECO:0000256" key="2">
    <source>
        <dbReference type="ARBA" id="ARBA00004752"/>
    </source>
</evidence>
<dbReference type="GO" id="GO:0009252">
    <property type="term" value="P:peptidoglycan biosynthetic process"/>
    <property type="evidence" value="ECO:0007669"/>
    <property type="project" value="UniProtKB-UniPathway"/>
</dbReference>
<dbReference type="InterPro" id="IPR050396">
    <property type="entry name" value="Glycosyltr_51/Transpeptidase"/>
</dbReference>